<evidence type="ECO:0008006" key="3">
    <source>
        <dbReference type="Google" id="ProtNLM"/>
    </source>
</evidence>
<dbReference type="Proteomes" id="UP001498476">
    <property type="component" value="Unassembled WGS sequence"/>
</dbReference>
<sequence length="170" mass="19315">MPSDEINLADALAFKSVLAKLLIVELAYLGHSSALVKESRITFWNDCDPTDSVLQAGVSLASTQILRPVFNAADMSHSRGWFVYQLFRRLTHIKALLAMLHGNENPVWCTHCVRTFTAHISINGAHFLYPSHTYRSLRGFWDSKKPLPSPRLETNDDPDQYRFVVARKPF</sequence>
<evidence type="ECO:0000313" key="2">
    <source>
        <dbReference type="Proteomes" id="UP001498476"/>
    </source>
</evidence>
<dbReference type="EMBL" id="JAZAVJ010000248">
    <property type="protein sequence ID" value="KAK7403393.1"/>
    <property type="molecule type" value="Genomic_DNA"/>
</dbReference>
<protein>
    <recommendedName>
        <fullName evidence="3">C2H2-type domain-containing protein</fullName>
    </recommendedName>
</protein>
<name>A0ABR1GNC7_9HYPO</name>
<organism evidence="1 2">
    <name type="scientific">Neonectria punicea</name>
    <dbReference type="NCBI Taxonomy" id="979145"/>
    <lineage>
        <taxon>Eukaryota</taxon>
        <taxon>Fungi</taxon>
        <taxon>Dikarya</taxon>
        <taxon>Ascomycota</taxon>
        <taxon>Pezizomycotina</taxon>
        <taxon>Sordariomycetes</taxon>
        <taxon>Hypocreomycetidae</taxon>
        <taxon>Hypocreales</taxon>
        <taxon>Nectriaceae</taxon>
        <taxon>Neonectria</taxon>
    </lineage>
</organism>
<accession>A0ABR1GNC7</accession>
<proteinExistence type="predicted"/>
<keyword evidence="2" id="KW-1185">Reference proteome</keyword>
<comment type="caution">
    <text evidence="1">The sequence shown here is derived from an EMBL/GenBank/DDBJ whole genome shotgun (WGS) entry which is preliminary data.</text>
</comment>
<gene>
    <name evidence="1" type="ORF">QQX98_010837</name>
</gene>
<evidence type="ECO:0000313" key="1">
    <source>
        <dbReference type="EMBL" id="KAK7403393.1"/>
    </source>
</evidence>
<reference evidence="1 2" key="1">
    <citation type="journal article" date="2025" name="Microbiol. Resour. Announc.">
        <title>Draft genome sequences for Neonectria magnoliae and Neonectria punicea, canker pathogens of Liriodendron tulipifera and Acer saccharum in West Virginia.</title>
        <authorList>
            <person name="Petronek H.M."/>
            <person name="Kasson M.T."/>
            <person name="Metheny A.M."/>
            <person name="Stauder C.M."/>
            <person name="Lovett B."/>
            <person name="Lynch S.C."/>
            <person name="Garnas J.R."/>
            <person name="Kasson L.R."/>
            <person name="Stajich J.E."/>
        </authorList>
    </citation>
    <scope>NUCLEOTIDE SEQUENCE [LARGE SCALE GENOMIC DNA]</scope>
    <source>
        <strain evidence="1 2">NRRL 64653</strain>
    </source>
</reference>